<dbReference type="EMBL" id="GGEC01074231">
    <property type="protein sequence ID" value="MBX54715.1"/>
    <property type="molecule type" value="Transcribed_RNA"/>
</dbReference>
<proteinExistence type="predicted"/>
<evidence type="ECO:0000313" key="1">
    <source>
        <dbReference type="EMBL" id="MBX54715.1"/>
    </source>
</evidence>
<dbReference type="AlphaFoldDB" id="A0A2P2PJ16"/>
<accession>A0A2P2PJ16</accession>
<name>A0A2P2PJ16_RHIMU</name>
<sequence length="32" mass="3855">MNFCSLRFQLNMRLLPLEDAFLTRLEVFLPLL</sequence>
<organism evidence="1">
    <name type="scientific">Rhizophora mucronata</name>
    <name type="common">Asiatic mangrove</name>
    <dbReference type="NCBI Taxonomy" id="61149"/>
    <lineage>
        <taxon>Eukaryota</taxon>
        <taxon>Viridiplantae</taxon>
        <taxon>Streptophyta</taxon>
        <taxon>Embryophyta</taxon>
        <taxon>Tracheophyta</taxon>
        <taxon>Spermatophyta</taxon>
        <taxon>Magnoliopsida</taxon>
        <taxon>eudicotyledons</taxon>
        <taxon>Gunneridae</taxon>
        <taxon>Pentapetalae</taxon>
        <taxon>rosids</taxon>
        <taxon>fabids</taxon>
        <taxon>Malpighiales</taxon>
        <taxon>Rhizophoraceae</taxon>
        <taxon>Rhizophora</taxon>
    </lineage>
</organism>
<reference evidence="1" key="1">
    <citation type="submission" date="2018-02" db="EMBL/GenBank/DDBJ databases">
        <title>Rhizophora mucronata_Transcriptome.</title>
        <authorList>
            <person name="Meera S.P."/>
            <person name="Sreeshan A."/>
            <person name="Augustine A."/>
        </authorList>
    </citation>
    <scope>NUCLEOTIDE SEQUENCE</scope>
    <source>
        <tissue evidence="1">Leaf</tissue>
    </source>
</reference>
<protein>
    <submittedName>
        <fullName evidence="1">Uncharacterized protein MANES_04G130100</fullName>
    </submittedName>
</protein>